<feature type="chain" id="PRO_5046778261" description="serine-type D-Ala-D-Ala carboxypeptidase" evidence="15">
    <location>
        <begin position="24"/>
        <end position="435"/>
    </location>
</feature>
<comment type="caution">
    <text evidence="17">The sequence shown here is derived from an EMBL/GenBank/DDBJ whole genome shotgun (WGS) entry which is preliminary data.</text>
</comment>
<dbReference type="SUPFAM" id="SSF56601">
    <property type="entry name" value="beta-lactamase/transpeptidase-like"/>
    <property type="match status" value="1"/>
</dbReference>
<keyword evidence="10" id="KW-0573">Peptidoglycan synthesis</keyword>
<evidence type="ECO:0000256" key="9">
    <source>
        <dbReference type="ARBA" id="ARBA00022960"/>
    </source>
</evidence>
<comment type="pathway">
    <text evidence="2">Cell wall biogenesis; peptidoglycan biosynthesis.</text>
</comment>
<evidence type="ECO:0000313" key="18">
    <source>
        <dbReference type="Proteomes" id="UP001314903"/>
    </source>
</evidence>
<evidence type="ECO:0000256" key="8">
    <source>
        <dbReference type="ARBA" id="ARBA00022801"/>
    </source>
</evidence>
<dbReference type="InterPro" id="IPR012907">
    <property type="entry name" value="Peptidase_S11_C"/>
</dbReference>
<reference evidence="17 18" key="1">
    <citation type="submission" date="2021-03" db="EMBL/GenBank/DDBJ databases">
        <title>Genomic Encyclopedia of Type Strains, Phase IV (KMG-IV): sequencing the most valuable type-strain genomes for metagenomic binning, comparative biology and taxonomic classification.</title>
        <authorList>
            <person name="Goeker M."/>
        </authorList>
    </citation>
    <scope>NUCLEOTIDE SEQUENCE [LARGE SCALE GENOMIC DNA]</scope>
    <source>
        <strain evidence="17 18">DSM 27512</strain>
    </source>
</reference>
<dbReference type="InterPro" id="IPR015956">
    <property type="entry name" value="Peniciliin-bd_prot_C_sf"/>
</dbReference>
<dbReference type="InterPro" id="IPR037167">
    <property type="entry name" value="Peptidase_S11_C_sf"/>
</dbReference>
<proteinExistence type="inferred from homology"/>
<dbReference type="Proteomes" id="UP001314903">
    <property type="component" value="Unassembled WGS sequence"/>
</dbReference>
<evidence type="ECO:0000259" key="16">
    <source>
        <dbReference type="SMART" id="SM00936"/>
    </source>
</evidence>
<dbReference type="PRINTS" id="PR00725">
    <property type="entry name" value="DADACBPTASE1"/>
</dbReference>
<keyword evidence="6" id="KW-0645">Protease</keyword>
<dbReference type="EMBL" id="JAGGLI010000006">
    <property type="protein sequence ID" value="MBP2026974.1"/>
    <property type="molecule type" value="Genomic_DNA"/>
</dbReference>
<dbReference type="RefSeq" id="WP_209659547.1">
    <property type="nucleotide sequence ID" value="NZ_JAGGLI010000006.1"/>
</dbReference>
<evidence type="ECO:0000256" key="5">
    <source>
        <dbReference type="ARBA" id="ARBA00022645"/>
    </source>
</evidence>
<dbReference type="InterPro" id="IPR012338">
    <property type="entry name" value="Beta-lactam/transpept-like"/>
</dbReference>
<dbReference type="Gene3D" id="2.60.410.10">
    <property type="entry name" value="D-Ala-D-Ala carboxypeptidase, C-terminal domain"/>
    <property type="match status" value="1"/>
</dbReference>
<evidence type="ECO:0000256" key="14">
    <source>
        <dbReference type="SAM" id="Phobius"/>
    </source>
</evidence>
<evidence type="ECO:0000256" key="12">
    <source>
        <dbReference type="ARBA" id="ARBA00034000"/>
    </source>
</evidence>
<evidence type="ECO:0000313" key="17">
    <source>
        <dbReference type="EMBL" id="MBP2026974.1"/>
    </source>
</evidence>
<gene>
    <name evidence="17" type="ORF">J2Z35_000766</name>
</gene>
<evidence type="ECO:0000256" key="11">
    <source>
        <dbReference type="ARBA" id="ARBA00023316"/>
    </source>
</evidence>
<dbReference type="EC" id="3.4.16.4" evidence="4"/>
<comment type="catalytic activity">
    <reaction evidence="12">
        <text>Preferential cleavage: (Ac)2-L-Lys-D-Ala-|-D-Ala. Also transpeptidation of peptidyl-alanyl moieties that are N-acyl substituents of D-alanine.</text>
        <dbReference type="EC" id="3.4.16.4"/>
    </reaction>
</comment>
<feature type="domain" description="Peptidase S11 D-Ala-D-Ala carboxypeptidase A C-terminal" evidence="16">
    <location>
        <begin position="290"/>
        <end position="378"/>
    </location>
</feature>
<keyword evidence="11" id="KW-0961">Cell wall biogenesis/degradation</keyword>
<evidence type="ECO:0000256" key="13">
    <source>
        <dbReference type="RuleBase" id="RU004016"/>
    </source>
</evidence>
<evidence type="ECO:0000256" key="1">
    <source>
        <dbReference type="ARBA" id="ARBA00003217"/>
    </source>
</evidence>
<keyword evidence="18" id="KW-1185">Reference proteome</keyword>
<organism evidence="17 18">
    <name type="scientific">Acetoanaerobium pronyense</name>
    <dbReference type="NCBI Taxonomy" id="1482736"/>
    <lineage>
        <taxon>Bacteria</taxon>
        <taxon>Bacillati</taxon>
        <taxon>Bacillota</taxon>
        <taxon>Clostridia</taxon>
        <taxon>Peptostreptococcales</taxon>
        <taxon>Filifactoraceae</taxon>
        <taxon>Acetoanaerobium</taxon>
    </lineage>
</organism>
<dbReference type="SMART" id="SM00936">
    <property type="entry name" value="PBP5_C"/>
    <property type="match status" value="1"/>
</dbReference>
<dbReference type="GO" id="GO:0009002">
    <property type="term" value="F:serine-type D-Ala-D-Ala carboxypeptidase activity"/>
    <property type="evidence" value="ECO:0007669"/>
    <property type="project" value="UniProtKB-EC"/>
</dbReference>
<keyword evidence="8 17" id="KW-0378">Hydrolase</keyword>
<dbReference type="PANTHER" id="PTHR21581:SF33">
    <property type="entry name" value="D-ALANYL-D-ALANINE CARBOXYPEPTIDASE DACB"/>
    <property type="match status" value="1"/>
</dbReference>
<dbReference type="Pfam" id="PF07943">
    <property type="entry name" value="PBP5_C"/>
    <property type="match status" value="1"/>
</dbReference>
<dbReference type="Pfam" id="PF00768">
    <property type="entry name" value="Peptidase_S11"/>
    <property type="match status" value="1"/>
</dbReference>
<dbReference type="InterPro" id="IPR018044">
    <property type="entry name" value="Peptidase_S11"/>
</dbReference>
<keyword evidence="9" id="KW-0133">Cell shape</keyword>
<comment type="similarity">
    <text evidence="3 13">Belongs to the peptidase S11 family.</text>
</comment>
<keyword evidence="14" id="KW-0472">Membrane</keyword>
<keyword evidence="7 15" id="KW-0732">Signal</keyword>
<keyword evidence="5 17" id="KW-0121">Carboxypeptidase</keyword>
<name>A0ABS4KK01_9FIRM</name>
<protein>
    <recommendedName>
        <fullName evidence="4">serine-type D-Ala-D-Ala carboxypeptidase</fullName>
        <ecNumber evidence="4">3.4.16.4</ecNumber>
    </recommendedName>
</protein>
<feature type="signal peptide" evidence="15">
    <location>
        <begin position="1"/>
        <end position="23"/>
    </location>
</feature>
<evidence type="ECO:0000256" key="3">
    <source>
        <dbReference type="ARBA" id="ARBA00007164"/>
    </source>
</evidence>
<dbReference type="Gene3D" id="3.40.710.10">
    <property type="entry name" value="DD-peptidase/beta-lactamase superfamily"/>
    <property type="match status" value="1"/>
</dbReference>
<evidence type="ECO:0000256" key="2">
    <source>
        <dbReference type="ARBA" id="ARBA00004752"/>
    </source>
</evidence>
<evidence type="ECO:0000256" key="10">
    <source>
        <dbReference type="ARBA" id="ARBA00022984"/>
    </source>
</evidence>
<sequence>MNCLSIFKKIFLFIFIFNSLARASYASSSFTELPISAEGAVLIEYETGKILYSKNADKPMYPASTTKVLTALLALEHLDLNKVITVPEDMGPAEGSAMYLLPGERFTVRNLLDALMVKSANDAAVLLAKEISGSVESFSVLMNERARELGAKNSNFKNPNGLPDSEHVVSPHDMALITKEAMKNNVFRELVSQVNVTLDETEQTPEKRYFRNTNRFLWSTSKIIYNNEYIPIKYDYIDGVKTGYTGEARNCLVTSGEKNGIRFIAVVFKAEGYEVYRDSRILMDYGFENFSLKSIIQKDNVLGTEEFPKTIQGSLDYGTTKDMIDVFNQNESPVYNTEIIINNLQFPVYKGDIVGKVIVTRDSFMEELDLIAFNDLESKFTVSYAMTVFSDNIPRFLFYSFISFVIFILSIFALRLIMLRKRRKRMRRKKYKNIY</sequence>
<comment type="function">
    <text evidence="1">Removes C-terminal D-alanyl residues from sugar-peptide cell wall precursors.</text>
</comment>
<evidence type="ECO:0000256" key="7">
    <source>
        <dbReference type="ARBA" id="ARBA00022729"/>
    </source>
</evidence>
<feature type="transmembrane region" description="Helical" evidence="14">
    <location>
        <begin position="396"/>
        <end position="418"/>
    </location>
</feature>
<evidence type="ECO:0000256" key="15">
    <source>
        <dbReference type="SAM" id="SignalP"/>
    </source>
</evidence>
<accession>A0ABS4KK01</accession>
<dbReference type="SUPFAM" id="SSF69189">
    <property type="entry name" value="Penicillin-binding protein associated domain"/>
    <property type="match status" value="1"/>
</dbReference>
<dbReference type="InterPro" id="IPR001967">
    <property type="entry name" value="Peptidase_S11_N"/>
</dbReference>
<keyword evidence="14" id="KW-0812">Transmembrane</keyword>
<dbReference type="PANTHER" id="PTHR21581">
    <property type="entry name" value="D-ALANYL-D-ALANINE CARBOXYPEPTIDASE"/>
    <property type="match status" value="1"/>
</dbReference>
<evidence type="ECO:0000256" key="4">
    <source>
        <dbReference type="ARBA" id="ARBA00012448"/>
    </source>
</evidence>
<evidence type="ECO:0000256" key="6">
    <source>
        <dbReference type="ARBA" id="ARBA00022670"/>
    </source>
</evidence>
<keyword evidence="14" id="KW-1133">Transmembrane helix</keyword>